<keyword evidence="5" id="KW-0820">tRNA-binding</keyword>
<gene>
    <name evidence="5" type="primary">rplE</name>
    <name evidence="9" type="ORF">US52_C0013G0010</name>
</gene>
<evidence type="ECO:0000256" key="6">
    <source>
        <dbReference type="RuleBase" id="RU003930"/>
    </source>
</evidence>
<dbReference type="GO" id="GO:0000049">
    <property type="term" value="F:tRNA binding"/>
    <property type="evidence" value="ECO:0007669"/>
    <property type="project" value="UniProtKB-UniRule"/>
</dbReference>
<feature type="domain" description="Large ribosomal subunit protein uL5 N-terminal" evidence="7">
    <location>
        <begin position="27"/>
        <end position="83"/>
    </location>
</feature>
<dbReference type="InterPro" id="IPR022803">
    <property type="entry name" value="Ribosomal_uL5_dom_sf"/>
</dbReference>
<dbReference type="InterPro" id="IPR020930">
    <property type="entry name" value="Ribosomal_uL5_bac-type"/>
</dbReference>
<dbReference type="FunFam" id="3.30.1440.10:FF:000001">
    <property type="entry name" value="50S ribosomal protein L5"/>
    <property type="match status" value="1"/>
</dbReference>
<name>A0A0G0GY40_9BACT</name>
<feature type="domain" description="Large ribosomal subunit protein uL5 C-terminal" evidence="8">
    <location>
        <begin position="88"/>
        <end position="180"/>
    </location>
</feature>
<comment type="subunit">
    <text evidence="5">Part of the 50S ribosomal subunit; part of the 5S rRNA/L5/L18/L25 subcomplex. Contacts the 5S rRNA and the P site tRNA. Forms a bridge to the 30S subunit in the 70S ribosome.</text>
</comment>
<sequence length="183" mass="20926">MQNTPRLKKEYNEKIRQELLKELNIKNIMAVPKLEKIIVNVGLGEAIKDSKILDDMLEDIAMIAGQRPVKTKSKKAISNFKIRIGQDIGLKVTLRNNKMWEFFDRLVNIVLPRTKDFRGVSDRAFDGRGNYALGLKEHNVFPEVDPNKVTRARGMQVIFTISGNSDEQSKVLLTKLGMPFKKK</sequence>
<evidence type="ECO:0000259" key="8">
    <source>
        <dbReference type="Pfam" id="PF00673"/>
    </source>
</evidence>
<dbReference type="InterPro" id="IPR002132">
    <property type="entry name" value="Ribosomal_uL5"/>
</dbReference>
<evidence type="ECO:0000256" key="1">
    <source>
        <dbReference type="ARBA" id="ARBA00008553"/>
    </source>
</evidence>
<dbReference type="PIRSF" id="PIRSF002161">
    <property type="entry name" value="Ribosomal_L5"/>
    <property type="match status" value="1"/>
</dbReference>
<dbReference type="HAMAP" id="MF_01333_B">
    <property type="entry name" value="Ribosomal_uL5_B"/>
    <property type="match status" value="1"/>
</dbReference>
<dbReference type="InterPro" id="IPR031310">
    <property type="entry name" value="Ribosomal_uL5_N"/>
</dbReference>
<dbReference type="PROSITE" id="PS00358">
    <property type="entry name" value="RIBOSOMAL_L5"/>
    <property type="match status" value="1"/>
</dbReference>
<reference evidence="9 10" key="1">
    <citation type="journal article" date="2015" name="Nature">
        <title>rRNA introns, odd ribosomes, and small enigmatic genomes across a large radiation of phyla.</title>
        <authorList>
            <person name="Brown C.T."/>
            <person name="Hug L.A."/>
            <person name="Thomas B.C."/>
            <person name="Sharon I."/>
            <person name="Castelle C.J."/>
            <person name="Singh A."/>
            <person name="Wilkins M.J."/>
            <person name="Williams K.H."/>
            <person name="Banfield J.F."/>
        </authorList>
    </citation>
    <scope>NUCLEOTIDE SEQUENCE [LARGE SCALE GENOMIC DNA]</scope>
</reference>
<dbReference type="GO" id="GO:0006412">
    <property type="term" value="P:translation"/>
    <property type="evidence" value="ECO:0007669"/>
    <property type="project" value="UniProtKB-UniRule"/>
</dbReference>
<dbReference type="Pfam" id="PF00281">
    <property type="entry name" value="Ribosomal_L5"/>
    <property type="match status" value="1"/>
</dbReference>
<dbReference type="PATRIC" id="fig|1619087.5.peg.197"/>
<accession>A0A0G0GY40</accession>
<dbReference type="GO" id="GO:0003735">
    <property type="term" value="F:structural constituent of ribosome"/>
    <property type="evidence" value="ECO:0007669"/>
    <property type="project" value="InterPro"/>
</dbReference>
<dbReference type="InterPro" id="IPR031309">
    <property type="entry name" value="Ribosomal_uL5_C"/>
</dbReference>
<dbReference type="NCBIfam" id="NF000585">
    <property type="entry name" value="PRK00010.1"/>
    <property type="match status" value="1"/>
</dbReference>
<evidence type="ECO:0000256" key="3">
    <source>
        <dbReference type="ARBA" id="ARBA00023274"/>
    </source>
</evidence>
<dbReference type="GO" id="GO:0019843">
    <property type="term" value="F:rRNA binding"/>
    <property type="evidence" value="ECO:0007669"/>
    <property type="project" value="UniProtKB-UniRule"/>
</dbReference>
<dbReference type="Proteomes" id="UP000034852">
    <property type="component" value="Unassembled WGS sequence"/>
</dbReference>
<protein>
    <recommendedName>
        <fullName evidence="4 5">Large ribosomal subunit protein uL5</fullName>
    </recommendedName>
</protein>
<evidence type="ECO:0000256" key="5">
    <source>
        <dbReference type="HAMAP-Rule" id="MF_01333"/>
    </source>
</evidence>
<evidence type="ECO:0000256" key="4">
    <source>
        <dbReference type="ARBA" id="ARBA00035245"/>
    </source>
</evidence>
<keyword evidence="2 5" id="KW-0689">Ribosomal protein</keyword>
<keyword evidence="3 5" id="KW-0687">Ribonucleoprotein</keyword>
<dbReference type="GO" id="GO:0005840">
    <property type="term" value="C:ribosome"/>
    <property type="evidence" value="ECO:0007669"/>
    <property type="project" value="UniProtKB-KW"/>
</dbReference>
<dbReference type="InterPro" id="IPR020929">
    <property type="entry name" value="Ribosomal_uL5_CS"/>
</dbReference>
<organism evidence="9 10">
    <name type="scientific">candidate division WS6 bacterium GW2011_GWA2_37_6</name>
    <dbReference type="NCBI Taxonomy" id="1619087"/>
    <lineage>
        <taxon>Bacteria</taxon>
        <taxon>Candidatus Dojkabacteria</taxon>
    </lineage>
</organism>
<comment type="caution">
    <text evidence="9">The sequence shown here is derived from an EMBL/GenBank/DDBJ whole genome shotgun (WGS) entry which is preliminary data.</text>
</comment>
<evidence type="ECO:0000256" key="2">
    <source>
        <dbReference type="ARBA" id="ARBA00022980"/>
    </source>
</evidence>
<keyword evidence="5" id="KW-0699">rRNA-binding</keyword>
<evidence type="ECO:0000259" key="7">
    <source>
        <dbReference type="Pfam" id="PF00281"/>
    </source>
</evidence>
<dbReference type="AlphaFoldDB" id="A0A0G0GY40"/>
<evidence type="ECO:0000313" key="9">
    <source>
        <dbReference type="EMBL" id="KKQ35913.1"/>
    </source>
</evidence>
<dbReference type="GO" id="GO:1990904">
    <property type="term" value="C:ribonucleoprotein complex"/>
    <property type="evidence" value="ECO:0007669"/>
    <property type="project" value="UniProtKB-KW"/>
</dbReference>
<dbReference type="Gene3D" id="3.30.1440.10">
    <property type="match status" value="1"/>
</dbReference>
<comment type="function">
    <text evidence="5">This is 1 of the proteins that bind and probably mediate the attachment of the 5S RNA into the large ribosomal subunit, where it forms part of the central protuberance. In the 70S ribosome it contacts protein S13 of the 30S subunit (bridge B1b), connecting the 2 subunits; this bridge is implicated in subunit movement. Contacts the P site tRNA; the 5S rRNA and some of its associated proteins might help stabilize positioning of ribosome-bound tRNAs.</text>
</comment>
<dbReference type="PANTHER" id="PTHR11994">
    <property type="entry name" value="60S RIBOSOMAL PROTEIN L11-RELATED"/>
    <property type="match status" value="1"/>
</dbReference>
<dbReference type="Pfam" id="PF00673">
    <property type="entry name" value="Ribosomal_L5_C"/>
    <property type="match status" value="1"/>
</dbReference>
<keyword evidence="5" id="KW-0694">RNA-binding</keyword>
<dbReference type="EMBL" id="LBTH01000013">
    <property type="protein sequence ID" value="KKQ35913.1"/>
    <property type="molecule type" value="Genomic_DNA"/>
</dbReference>
<proteinExistence type="inferred from homology"/>
<dbReference type="SUPFAM" id="SSF55282">
    <property type="entry name" value="RL5-like"/>
    <property type="match status" value="1"/>
</dbReference>
<evidence type="ECO:0000313" key="10">
    <source>
        <dbReference type="Proteomes" id="UP000034852"/>
    </source>
</evidence>
<comment type="similarity">
    <text evidence="1 5 6">Belongs to the universal ribosomal protein uL5 family.</text>
</comment>